<evidence type="ECO:0000259" key="6">
    <source>
        <dbReference type="PROSITE" id="PS50089"/>
    </source>
</evidence>
<dbReference type="HOGENOM" id="CLU_329627_0_0_1"/>
<feature type="region of interest" description="Disordered" evidence="5">
    <location>
        <begin position="604"/>
        <end position="626"/>
    </location>
</feature>
<gene>
    <name evidence="8" type="ORF">DAPPUDRAFT_316924</name>
</gene>
<dbReference type="InterPro" id="IPR001841">
    <property type="entry name" value="Znf_RING"/>
</dbReference>
<keyword evidence="9" id="KW-1185">Reference proteome</keyword>
<proteinExistence type="predicted"/>
<feature type="compositionally biased region" description="Polar residues" evidence="5">
    <location>
        <begin position="223"/>
        <end position="235"/>
    </location>
</feature>
<feature type="compositionally biased region" description="Basic and acidic residues" evidence="5">
    <location>
        <begin position="714"/>
        <end position="724"/>
    </location>
</feature>
<feature type="compositionally biased region" description="Low complexity" evidence="5">
    <location>
        <begin position="663"/>
        <end position="681"/>
    </location>
</feature>
<dbReference type="OrthoDB" id="6509691at2759"/>
<sequence length="871" mass="94973">MASAFENDFVTCSICMNEYNEYTRKPKVLPCSHTVCFTCLQGIFQDNAIACPYCRQSFKLGGHLDVQRLPNNNHALHILKLNQQIAGLTPTWQNIAKKTCDKYIKPLRPCFKCNEEGHMSYNCPTDPNRGRGGGRGGITRPCFKCNEEGHMSYNCPTGPTRGRGGGRAGGGITRPCFKCNQDGHLSYNCPSTGGRGARNSLASSYGAPSSNTVLSAFDDKRTLTVTPDTKPSSFDSGEKKNDMGSASDKASSLWATCVNTASRGARNTPTSSYNARVGNSQPVLDDLDIASNSSAATPATTIASSCTIAGIPATDDWGSANANASKPGSVSNANTLRMIPSLDKRCDSRPGEGSDRNIMTRNLEISLSNPKRNFWNGTFIHGDRSFKAGLDSVVDNTRLVLADLDMPKSIRVVGTVEPEKVWVYLRRVSETIPEHIVVFQITPATTADIEGYKFFYNELKCLPMFAVIADAPDSKLPWRFKDFYVVPLGKASPLPFELPFYVKPSFQEKRNSDYLIGVVVVKAPRAVDQPMCNASLPRRKAVGATQSDAESENIINQETQNSEYVSCPVKAEIQSNSSQLKSSLSRPTSIVKSISVLSSSAIAESREDNTPFKTTPASKPTFNQGQPIVDGEMLTQKQILEELNRQLGVYNIKHGKLTEATRSVSPIASSSLESPSGPSTRSKQKRTSVPEESCASKRFKNVVSSKEPNLSLTSKEKGTEDVQRKVHISSRKNRSPSTFDPRLCFEDGCSSDAQTNSVYCANHVRDSLHAMSEKSSQLQEPQSHINSLTPPSTSSDQPWKDSVDFILLVNQKTGKVLCDYSAPKVCNVDQKLKDNSTYVIVKHKSQSTIPATASSSKVDGLKTSSIKILEA</sequence>
<dbReference type="InParanoid" id="E9GED6"/>
<dbReference type="EMBL" id="GL732540">
    <property type="protein sequence ID" value="EFX82248.1"/>
    <property type="molecule type" value="Genomic_DNA"/>
</dbReference>
<dbReference type="PANTHER" id="PTHR25464">
    <property type="entry name" value="TRIPARTITE MOTIF-CONTAINING PROTEIN 2-LIKE PROTEIN"/>
    <property type="match status" value="1"/>
</dbReference>
<feature type="compositionally biased region" description="Polar residues" evidence="5">
    <location>
        <begin position="773"/>
        <end position="797"/>
    </location>
</feature>
<dbReference type="SUPFAM" id="SSF57850">
    <property type="entry name" value="RING/U-box"/>
    <property type="match status" value="1"/>
</dbReference>
<dbReference type="GO" id="GO:0034198">
    <property type="term" value="P:cellular response to amino acid starvation"/>
    <property type="evidence" value="ECO:0000318"/>
    <property type="project" value="GO_Central"/>
</dbReference>
<feature type="domain" description="RING-type" evidence="6">
    <location>
        <begin position="12"/>
        <end position="55"/>
    </location>
</feature>
<evidence type="ECO:0000256" key="4">
    <source>
        <dbReference type="PROSITE-ProRule" id="PRU00047"/>
    </source>
</evidence>
<reference evidence="8 9" key="1">
    <citation type="journal article" date="2011" name="Science">
        <title>The ecoresponsive genome of Daphnia pulex.</title>
        <authorList>
            <person name="Colbourne J.K."/>
            <person name="Pfrender M.E."/>
            <person name="Gilbert D."/>
            <person name="Thomas W.K."/>
            <person name="Tucker A."/>
            <person name="Oakley T.H."/>
            <person name="Tokishita S."/>
            <person name="Aerts A."/>
            <person name="Arnold G.J."/>
            <person name="Basu M.K."/>
            <person name="Bauer D.J."/>
            <person name="Caceres C.E."/>
            <person name="Carmel L."/>
            <person name="Casola C."/>
            <person name="Choi J.H."/>
            <person name="Detter J.C."/>
            <person name="Dong Q."/>
            <person name="Dusheyko S."/>
            <person name="Eads B.D."/>
            <person name="Frohlich T."/>
            <person name="Geiler-Samerotte K.A."/>
            <person name="Gerlach D."/>
            <person name="Hatcher P."/>
            <person name="Jogdeo S."/>
            <person name="Krijgsveld J."/>
            <person name="Kriventseva E.V."/>
            <person name="Kultz D."/>
            <person name="Laforsch C."/>
            <person name="Lindquist E."/>
            <person name="Lopez J."/>
            <person name="Manak J.R."/>
            <person name="Muller J."/>
            <person name="Pangilinan J."/>
            <person name="Patwardhan R.P."/>
            <person name="Pitluck S."/>
            <person name="Pritham E.J."/>
            <person name="Rechtsteiner A."/>
            <person name="Rho M."/>
            <person name="Rogozin I.B."/>
            <person name="Sakarya O."/>
            <person name="Salamov A."/>
            <person name="Schaack S."/>
            <person name="Shapiro H."/>
            <person name="Shiga Y."/>
            <person name="Skalitzky C."/>
            <person name="Smith Z."/>
            <person name="Souvorov A."/>
            <person name="Sung W."/>
            <person name="Tang Z."/>
            <person name="Tsuchiya D."/>
            <person name="Tu H."/>
            <person name="Vos H."/>
            <person name="Wang M."/>
            <person name="Wolf Y.I."/>
            <person name="Yamagata H."/>
            <person name="Yamada T."/>
            <person name="Ye Y."/>
            <person name="Shaw J.R."/>
            <person name="Andrews J."/>
            <person name="Crease T.J."/>
            <person name="Tang H."/>
            <person name="Lucas S.M."/>
            <person name="Robertson H.M."/>
            <person name="Bork P."/>
            <person name="Koonin E.V."/>
            <person name="Zdobnov E.M."/>
            <person name="Grigoriev I.V."/>
            <person name="Lynch M."/>
            <person name="Boore J.L."/>
        </authorList>
    </citation>
    <scope>NUCLEOTIDE SEQUENCE [LARGE SCALE GENOMIC DNA]</scope>
</reference>
<dbReference type="InterPro" id="IPR012921">
    <property type="entry name" value="SPOC_C"/>
</dbReference>
<evidence type="ECO:0000256" key="3">
    <source>
        <dbReference type="ARBA" id="ARBA00022833"/>
    </source>
</evidence>
<feature type="domain" description="CCHC-type" evidence="7">
    <location>
        <begin position="110"/>
        <end position="124"/>
    </location>
</feature>
<organism evidence="8 9">
    <name type="scientific">Daphnia pulex</name>
    <name type="common">Water flea</name>
    <dbReference type="NCBI Taxonomy" id="6669"/>
    <lineage>
        <taxon>Eukaryota</taxon>
        <taxon>Metazoa</taxon>
        <taxon>Ecdysozoa</taxon>
        <taxon>Arthropoda</taxon>
        <taxon>Crustacea</taxon>
        <taxon>Branchiopoda</taxon>
        <taxon>Diplostraca</taxon>
        <taxon>Cladocera</taxon>
        <taxon>Anomopoda</taxon>
        <taxon>Daphniidae</taxon>
        <taxon>Daphnia</taxon>
    </lineage>
</organism>
<evidence type="ECO:0000313" key="9">
    <source>
        <dbReference type="Proteomes" id="UP000000305"/>
    </source>
</evidence>
<keyword evidence="2 4" id="KW-0863">Zinc-finger</keyword>
<accession>E9GED6</accession>
<dbReference type="SMART" id="SM00343">
    <property type="entry name" value="ZnF_C2HC"/>
    <property type="match status" value="3"/>
</dbReference>
<dbReference type="InterPro" id="IPR001878">
    <property type="entry name" value="Znf_CCHC"/>
</dbReference>
<feature type="compositionally biased region" description="Basic residues" evidence="5">
    <location>
        <begin position="725"/>
        <end position="734"/>
    </location>
</feature>
<dbReference type="GO" id="GO:0010508">
    <property type="term" value="P:positive regulation of autophagy"/>
    <property type="evidence" value="ECO:0000318"/>
    <property type="project" value="GO_Central"/>
</dbReference>
<evidence type="ECO:0000256" key="5">
    <source>
        <dbReference type="SAM" id="MobiDB-lite"/>
    </source>
</evidence>
<evidence type="ECO:0000256" key="1">
    <source>
        <dbReference type="ARBA" id="ARBA00022723"/>
    </source>
</evidence>
<dbReference type="CDD" id="cd22581">
    <property type="entry name" value="SPOC_PPS-like"/>
    <property type="match status" value="1"/>
</dbReference>
<dbReference type="PANTHER" id="PTHR25464:SF2">
    <property type="entry name" value="RING-TYPE DOMAIN-CONTAINING PROTEIN"/>
    <property type="match status" value="1"/>
</dbReference>
<dbReference type="SUPFAM" id="SSF57756">
    <property type="entry name" value="Retrovirus zinc finger-like domains"/>
    <property type="match status" value="2"/>
</dbReference>
<evidence type="ECO:0000256" key="2">
    <source>
        <dbReference type="ARBA" id="ARBA00022771"/>
    </source>
</evidence>
<dbReference type="Pfam" id="PF00098">
    <property type="entry name" value="zf-CCHC"/>
    <property type="match status" value="3"/>
</dbReference>
<name>E9GED6_DAPPU</name>
<dbReference type="SMART" id="SM00184">
    <property type="entry name" value="RING"/>
    <property type="match status" value="1"/>
</dbReference>
<dbReference type="Pfam" id="PF07744">
    <property type="entry name" value="SPOC"/>
    <property type="match status" value="1"/>
</dbReference>
<feature type="region of interest" description="Disordered" evidence="5">
    <location>
        <begin position="223"/>
        <end position="247"/>
    </location>
</feature>
<dbReference type="PROSITE" id="PS50158">
    <property type="entry name" value="ZF_CCHC"/>
    <property type="match status" value="3"/>
</dbReference>
<feature type="compositionally biased region" description="Polar residues" evidence="5">
    <location>
        <begin position="702"/>
        <end position="713"/>
    </location>
</feature>
<dbReference type="AlphaFoldDB" id="E9GED6"/>
<protein>
    <submittedName>
        <fullName evidence="8">Uncharacterized protein</fullName>
    </submittedName>
</protein>
<dbReference type="Gene3D" id="3.30.40.10">
    <property type="entry name" value="Zinc/RING finger domain, C3HC4 (zinc finger)"/>
    <property type="match status" value="1"/>
</dbReference>
<dbReference type="PROSITE" id="PS50089">
    <property type="entry name" value="ZF_RING_2"/>
    <property type="match status" value="1"/>
</dbReference>
<feature type="compositionally biased region" description="Polar residues" evidence="5">
    <location>
        <begin position="611"/>
        <end position="626"/>
    </location>
</feature>
<dbReference type="InterPro" id="IPR013083">
    <property type="entry name" value="Znf_RING/FYVE/PHD"/>
</dbReference>
<feature type="region of interest" description="Disordered" evidence="5">
    <location>
        <begin position="771"/>
        <end position="797"/>
    </location>
</feature>
<keyword evidence="3" id="KW-0862">Zinc</keyword>
<dbReference type="GO" id="GO:0003676">
    <property type="term" value="F:nucleic acid binding"/>
    <property type="evidence" value="ECO:0007669"/>
    <property type="project" value="InterPro"/>
</dbReference>
<feature type="region of interest" description="Disordered" evidence="5">
    <location>
        <begin position="663"/>
        <end position="737"/>
    </location>
</feature>
<dbReference type="Proteomes" id="UP000000305">
    <property type="component" value="Unassembled WGS sequence"/>
</dbReference>
<evidence type="ECO:0000259" key="7">
    <source>
        <dbReference type="PROSITE" id="PS50158"/>
    </source>
</evidence>
<evidence type="ECO:0000313" key="8">
    <source>
        <dbReference type="EMBL" id="EFX82248.1"/>
    </source>
</evidence>
<dbReference type="GO" id="GO:0008270">
    <property type="term" value="F:zinc ion binding"/>
    <property type="evidence" value="ECO:0007669"/>
    <property type="project" value="UniProtKB-KW"/>
</dbReference>
<dbReference type="InterPro" id="IPR017907">
    <property type="entry name" value="Znf_RING_CS"/>
</dbReference>
<feature type="domain" description="CCHC-type" evidence="7">
    <location>
        <begin position="142"/>
        <end position="156"/>
    </location>
</feature>
<dbReference type="Pfam" id="PF13639">
    <property type="entry name" value="zf-RING_2"/>
    <property type="match status" value="1"/>
</dbReference>
<keyword evidence="1" id="KW-0479">Metal-binding</keyword>
<dbReference type="InterPro" id="IPR036875">
    <property type="entry name" value="Znf_CCHC_sf"/>
</dbReference>
<dbReference type="eggNOG" id="KOG1634">
    <property type="taxonomic scope" value="Eukaryota"/>
</dbReference>
<dbReference type="KEGG" id="dpx:DAPPUDRAFT_316924"/>
<dbReference type="Gene3D" id="4.10.60.10">
    <property type="entry name" value="Zinc finger, CCHC-type"/>
    <property type="match status" value="2"/>
</dbReference>
<feature type="domain" description="CCHC-type" evidence="7">
    <location>
        <begin position="176"/>
        <end position="191"/>
    </location>
</feature>
<dbReference type="PROSITE" id="PS00518">
    <property type="entry name" value="ZF_RING_1"/>
    <property type="match status" value="1"/>
</dbReference>